<dbReference type="Gene3D" id="3.20.10.10">
    <property type="entry name" value="D-amino Acid Aminotransferase, subunit A, domain 2"/>
    <property type="match status" value="1"/>
</dbReference>
<evidence type="ECO:0000259" key="1">
    <source>
        <dbReference type="Pfam" id="PF00425"/>
    </source>
</evidence>
<accession>A0ABT9G219</accession>
<dbReference type="Proteomes" id="UP001235760">
    <property type="component" value="Unassembled WGS sequence"/>
</dbReference>
<proteinExistence type="predicted"/>
<dbReference type="SUPFAM" id="SSF56752">
    <property type="entry name" value="D-aminoacid aminotransferase-like PLP-dependent enzymes"/>
    <property type="match status" value="1"/>
</dbReference>
<keyword evidence="3" id="KW-1185">Reference proteome</keyword>
<evidence type="ECO:0000313" key="2">
    <source>
        <dbReference type="EMBL" id="MDP4300516.1"/>
    </source>
</evidence>
<dbReference type="RefSeq" id="WP_305749066.1">
    <property type="nucleotide sequence ID" value="NZ_JAUZEE010000003.1"/>
</dbReference>
<reference evidence="2 3" key="1">
    <citation type="submission" date="2023-08" db="EMBL/GenBank/DDBJ databases">
        <authorList>
            <person name="Roldan D.M."/>
            <person name="Menes R.J."/>
        </authorList>
    </citation>
    <scope>NUCLEOTIDE SEQUENCE [LARGE SCALE GENOMIC DNA]</scope>
    <source>
        <strain evidence="2 3">CCM 2812</strain>
    </source>
</reference>
<feature type="domain" description="Chorismate-utilising enzyme C-terminal" evidence="1">
    <location>
        <begin position="141"/>
        <end position="420"/>
    </location>
</feature>
<dbReference type="InterPro" id="IPR043132">
    <property type="entry name" value="BCAT-like_C"/>
</dbReference>
<dbReference type="Pfam" id="PF01063">
    <property type="entry name" value="Aminotran_4"/>
    <property type="match status" value="1"/>
</dbReference>
<dbReference type="PRINTS" id="PR00095">
    <property type="entry name" value="ANTSNTHASEI"/>
</dbReference>
<dbReference type="Pfam" id="PF00425">
    <property type="entry name" value="Chorismate_bind"/>
    <property type="match status" value="1"/>
</dbReference>
<dbReference type="InterPro" id="IPR019999">
    <property type="entry name" value="Anth_synth_I-like"/>
</dbReference>
<dbReference type="InterPro" id="IPR001544">
    <property type="entry name" value="Aminotrans_IV"/>
</dbReference>
<dbReference type="CDD" id="cd00449">
    <property type="entry name" value="PLPDE_IV"/>
    <property type="match status" value="1"/>
</dbReference>
<protein>
    <submittedName>
        <fullName evidence="2">Chorismate-binding protein</fullName>
    </submittedName>
</protein>
<dbReference type="SUPFAM" id="SSF56322">
    <property type="entry name" value="ADC synthase"/>
    <property type="match status" value="1"/>
</dbReference>
<dbReference type="InterPro" id="IPR015890">
    <property type="entry name" value="Chorismate_C"/>
</dbReference>
<name>A0ABT9G219_LEPDI</name>
<dbReference type="PANTHER" id="PTHR11236:SF50">
    <property type="entry name" value="AMINODEOXYCHORISMATE SYNTHASE COMPONENT 1"/>
    <property type="match status" value="1"/>
</dbReference>
<dbReference type="InterPro" id="IPR036038">
    <property type="entry name" value="Aminotransferase-like"/>
</dbReference>
<gene>
    <name evidence="2" type="ORF">Q8X39_07700</name>
</gene>
<dbReference type="InterPro" id="IPR005801">
    <property type="entry name" value="ADC_synthase"/>
</dbReference>
<organism evidence="2 3">
    <name type="scientific">Leptothrix discophora</name>
    <dbReference type="NCBI Taxonomy" id="89"/>
    <lineage>
        <taxon>Bacteria</taxon>
        <taxon>Pseudomonadati</taxon>
        <taxon>Pseudomonadota</taxon>
        <taxon>Betaproteobacteria</taxon>
        <taxon>Burkholderiales</taxon>
        <taxon>Sphaerotilaceae</taxon>
        <taxon>Leptothrix</taxon>
    </lineage>
</organism>
<sequence>MNTDVARTLPVVALPVFVLLDDAHATADAPTSRLYTQLRRELACHEPAELDAVCAELARELAAGAHAVVLADYEWGVRLQFADSAHAAPARGGSFNVLLFDRCERLDADGVARWLATQAADLPAGFSRWQGENGEHTFGAPYSAAIGHIHDWIRAGETYQVNHTVRLHGQAWGDPRALYRRLRQRQPVPYGALVHRPDGRWVLSCSPELFVRHDLRGKADEHGPVGILTTKPMKGTAARQDDPLADAWSPERLQSDPKNRAENLMIVDLLRNDLGRIARTGTVKVPRLFEIEPYRTVWQMTSTIEAELPPATGLADVLRALFPCGSITGAPKRHTMELIARIEPQPRGLYCGAIGWVDAPPAGSGLAVGPFCLNVAIRTLTLDTPVSADDGGRRPATLGVGAGIVLDSIATAEAEEVQLKARFVTAYDPGFTLFETLRAEDGRLLRLDAHLERLARSAAQLGHTFDDTAVRARLHATLQALPRTPHRVRIDLSADGSLSVRHGALAPLKPNARRVLLTDQPVPPAEALLLGHKTSRRSAYDAAMHTAELAGAFDLLFFDADGRLSEGSRSSVFIRLNGQWLTPPARGQLLPGVMRAAVLAGEPGCVLSPTPIERDITRADLLRAECVAVCNSLRGLMMVRVEVQAGDQGLNA</sequence>
<dbReference type="PANTHER" id="PTHR11236">
    <property type="entry name" value="AMINOBENZOATE/ANTHRANILATE SYNTHASE"/>
    <property type="match status" value="1"/>
</dbReference>
<dbReference type="InterPro" id="IPR043131">
    <property type="entry name" value="BCAT-like_N"/>
</dbReference>
<evidence type="ECO:0000313" key="3">
    <source>
        <dbReference type="Proteomes" id="UP001235760"/>
    </source>
</evidence>
<comment type="caution">
    <text evidence="2">The sequence shown here is derived from an EMBL/GenBank/DDBJ whole genome shotgun (WGS) entry which is preliminary data.</text>
</comment>
<dbReference type="Gene3D" id="3.60.120.10">
    <property type="entry name" value="Anthranilate synthase"/>
    <property type="match status" value="1"/>
</dbReference>
<dbReference type="EMBL" id="JAUZEE010000003">
    <property type="protein sequence ID" value="MDP4300516.1"/>
    <property type="molecule type" value="Genomic_DNA"/>
</dbReference>
<dbReference type="Gene3D" id="3.30.470.10">
    <property type="match status" value="1"/>
</dbReference>